<feature type="domain" description="Disease resistance R13L4/SHOC-2-like LRR" evidence="12">
    <location>
        <begin position="779"/>
        <end position="897"/>
    </location>
</feature>
<feature type="domain" description="NB-ARC" evidence="9">
    <location>
        <begin position="195"/>
        <end position="361"/>
    </location>
</feature>
<keyword evidence="2" id="KW-0433">Leucine-rich repeat</keyword>
<dbReference type="OrthoDB" id="693153at2759"/>
<feature type="domain" description="Disease resistance R13L4/SHOC-2-like LRR" evidence="12">
    <location>
        <begin position="937"/>
        <end position="1203"/>
    </location>
</feature>
<proteinExistence type="inferred from homology"/>
<evidence type="ECO:0000256" key="2">
    <source>
        <dbReference type="ARBA" id="ARBA00022614"/>
    </source>
</evidence>
<evidence type="ECO:0000259" key="10">
    <source>
        <dbReference type="Pfam" id="PF18052"/>
    </source>
</evidence>
<evidence type="ECO:0000256" key="6">
    <source>
        <dbReference type="ARBA" id="ARBA00023054"/>
    </source>
</evidence>
<evidence type="ECO:0000313" key="13">
    <source>
        <dbReference type="EMBL" id="KAG2657789.1"/>
    </source>
</evidence>
<evidence type="ECO:0000259" key="12">
    <source>
        <dbReference type="Pfam" id="PF23598"/>
    </source>
</evidence>
<evidence type="ECO:0000256" key="4">
    <source>
        <dbReference type="ARBA" id="ARBA00022741"/>
    </source>
</evidence>
<dbReference type="Pfam" id="PF23598">
    <property type="entry name" value="LRR_14"/>
    <property type="match status" value="2"/>
</dbReference>
<dbReference type="InterPro" id="IPR058922">
    <property type="entry name" value="WHD_DRP"/>
</dbReference>
<keyword evidence="5" id="KW-0611">Plant defense</keyword>
<feature type="compositionally biased region" description="Acidic residues" evidence="8">
    <location>
        <begin position="1135"/>
        <end position="1156"/>
    </location>
</feature>
<evidence type="ECO:0000259" key="11">
    <source>
        <dbReference type="Pfam" id="PF23559"/>
    </source>
</evidence>
<keyword evidence="4" id="KW-0547">Nucleotide-binding</keyword>
<reference evidence="13" key="1">
    <citation type="submission" date="2020-05" db="EMBL/GenBank/DDBJ databases">
        <title>WGS assembly of Panicum virgatum.</title>
        <authorList>
            <person name="Lovell J.T."/>
            <person name="Jenkins J."/>
            <person name="Shu S."/>
            <person name="Juenger T.E."/>
            <person name="Schmutz J."/>
        </authorList>
    </citation>
    <scope>NUCLEOTIDE SEQUENCE</scope>
    <source>
        <strain evidence="13">AP13</strain>
    </source>
</reference>
<evidence type="ECO:0000256" key="8">
    <source>
        <dbReference type="SAM" id="MobiDB-lite"/>
    </source>
</evidence>
<dbReference type="PANTHER" id="PTHR23155">
    <property type="entry name" value="DISEASE RESISTANCE PROTEIN RP"/>
    <property type="match status" value="1"/>
</dbReference>
<dbReference type="InterPro" id="IPR041118">
    <property type="entry name" value="Rx_N"/>
</dbReference>
<dbReference type="Gene3D" id="3.40.50.300">
    <property type="entry name" value="P-loop containing nucleotide triphosphate hydrolases"/>
    <property type="match status" value="2"/>
</dbReference>
<feature type="domain" description="Disease resistance N-terminal" evidence="10">
    <location>
        <begin position="13"/>
        <end position="93"/>
    </location>
</feature>
<dbReference type="GO" id="GO:0098542">
    <property type="term" value="P:defense response to other organism"/>
    <property type="evidence" value="ECO:0007669"/>
    <property type="project" value="TreeGrafter"/>
</dbReference>
<dbReference type="PANTHER" id="PTHR23155:SF1135">
    <property type="entry name" value="OS08G0246300 PROTEIN"/>
    <property type="match status" value="1"/>
</dbReference>
<evidence type="ECO:0000256" key="3">
    <source>
        <dbReference type="ARBA" id="ARBA00022737"/>
    </source>
</evidence>
<dbReference type="SUPFAM" id="SSF52047">
    <property type="entry name" value="RNI-like"/>
    <property type="match status" value="1"/>
</dbReference>
<dbReference type="Pfam" id="PF18052">
    <property type="entry name" value="Rx_N"/>
    <property type="match status" value="1"/>
</dbReference>
<feature type="coiled-coil region" evidence="7">
    <location>
        <begin position="17"/>
        <end position="44"/>
    </location>
</feature>
<protein>
    <submittedName>
        <fullName evidence="13">Uncharacterized protein</fullName>
    </submittedName>
</protein>
<comment type="similarity">
    <text evidence="1">Belongs to the disease resistance NB-LRR family.</text>
</comment>
<dbReference type="Gene3D" id="3.80.10.10">
    <property type="entry name" value="Ribonuclease Inhibitor"/>
    <property type="match status" value="1"/>
</dbReference>
<evidence type="ECO:0000256" key="7">
    <source>
        <dbReference type="SAM" id="Coils"/>
    </source>
</evidence>
<gene>
    <name evidence="13" type="ORF">PVAP13_1KG201020</name>
</gene>
<keyword evidence="14" id="KW-1185">Reference proteome</keyword>
<dbReference type="Proteomes" id="UP000823388">
    <property type="component" value="Chromosome 1K"/>
</dbReference>
<dbReference type="SUPFAM" id="SSF52540">
    <property type="entry name" value="P-loop containing nucleoside triphosphate hydrolases"/>
    <property type="match status" value="2"/>
</dbReference>
<dbReference type="InterPro" id="IPR027417">
    <property type="entry name" value="P-loop_NTPase"/>
</dbReference>
<dbReference type="PRINTS" id="PR00364">
    <property type="entry name" value="DISEASERSIST"/>
</dbReference>
<sequence>MADLVLGLAKSAVEGTLTMAKSAIEEEKKLKKNVQRDLVLISDEFEMMHSFLSVTKERVTGGMTTTLVRQVRNTALDLEDCIESVIHLDNNSNWWRRLLPSCMAASAPAASLEEVVADLEFLNARVEAMGQRNMRYSHISDTATSMAAEQTQRQQPASLTKPLDILVEARNPGNKKGSQRDLAELINNGNDALLQLQVIAVWGTKGDLGTTSIAKKAYDDPELCKNFVCRAWVRLTHPFNPHEFVRSLLAQFCSNSCPRQGSSRIASLKLTEVMVAPQDLLIDEFMNQVSSHRYLIVLEDVCMMVDWEAVRVFLPDNGHGSCIIVHTQQLEIASLCVGQSHQVLELEQFSADHSICVFFNENIIEDDDEVAKKESAREWLQEFQYCGRQTNLWLLRSLVACGMRGAPVLPVCGIAGVGKRSLVRQVYYEALTGQSGSPFQKFGWVDVSHPFDLKDLSWSLLLDLHSGSFRRASMLRIKDPVQECQRLLRRYRCLIVINGLLSKEEWDSIKAALAGHRQNRIVVIAHEESVARYCSEDDWLNVEGLEIDEALDLFKITVSKKIGPCALSLAVIQQAKLLLLKCGGLPKVIIAVANFVASRRLYDIGSENWSVLSYGFMEVLEANPAFGILQDVFAWVHSYFHSCPDFLKPCIFYLSIFPLNRVIRRKRLVRRWTAEGYSRDTAGSNAEENAEESYFQLFMLSMIQVPGQRSLTSYMRMPLCQVNGFLREYMISRSMEDNLVFALEGHCIMNSQRTGRHLTIGSTWDRDKIVFQSIDFKRLRSMTVFGEWKSFFISDKMKLLRVLDLEDSSGVTDKDLYQMVRLLPRLKFLSLRGCKAVTCLPKSLGGMRHLQTLDIRHTSVVRLPLGVTKLQKLQYVRAGTNVPLDDDGISTVECLPQQPQAATTTTPSSSAPVSRFQFSSLWARRRQQPVGFPTVGIEVPVWIGKLMALHTMGVIDVSVASGRAILEELKDLTQLHKLGVSGVNQESCRELCSAISGHAHLESLSMWFDKHQGCLDCIPQPPEKLQSLKLYGHVENKLPAWIKLLPNLTKLSLQMTMITQELIDVLGDLKNLETLCLRFKELLDGDLQFGDGFEELQILEIAYNSRLQDVTIHFGADDKDNGEVGENGGGREVDKEDEEEEDENGLGGEEEEEVEEERSVMKSLELLKLRCCSASSMQFSGLNALTALKEVWLSRSYGNALKEHLQGKLPRKINLVLKEEP</sequence>
<dbReference type="InterPro" id="IPR055414">
    <property type="entry name" value="LRR_R13L4/SHOC2-like"/>
</dbReference>
<evidence type="ECO:0000259" key="9">
    <source>
        <dbReference type="Pfam" id="PF00931"/>
    </source>
</evidence>
<dbReference type="GO" id="GO:0043531">
    <property type="term" value="F:ADP binding"/>
    <property type="evidence" value="ECO:0007669"/>
    <property type="project" value="InterPro"/>
</dbReference>
<name>A0A8T0XQR1_PANVG</name>
<dbReference type="EMBL" id="CM029037">
    <property type="protein sequence ID" value="KAG2657789.1"/>
    <property type="molecule type" value="Genomic_DNA"/>
</dbReference>
<feature type="domain" description="Disease resistance protein winged helix" evidence="11">
    <location>
        <begin position="656"/>
        <end position="708"/>
    </location>
</feature>
<accession>A0A8T0XQR1</accession>
<dbReference type="InterPro" id="IPR044974">
    <property type="entry name" value="Disease_R_plants"/>
</dbReference>
<evidence type="ECO:0000256" key="1">
    <source>
        <dbReference type="ARBA" id="ARBA00008894"/>
    </source>
</evidence>
<dbReference type="InterPro" id="IPR002182">
    <property type="entry name" value="NB-ARC"/>
</dbReference>
<organism evidence="13 14">
    <name type="scientific">Panicum virgatum</name>
    <name type="common">Blackwell switchgrass</name>
    <dbReference type="NCBI Taxonomy" id="38727"/>
    <lineage>
        <taxon>Eukaryota</taxon>
        <taxon>Viridiplantae</taxon>
        <taxon>Streptophyta</taxon>
        <taxon>Embryophyta</taxon>
        <taxon>Tracheophyta</taxon>
        <taxon>Spermatophyta</taxon>
        <taxon>Magnoliopsida</taxon>
        <taxon>Liliopsida</taxon>
        <taxon>Poales</taxon>
        <taxon>Poaceae</taxon>
        <taxon>PACMAD clade</taxon>
        <taxon>Panicoideae</taxon>
        <taxon>Panicodae</taxon>
        <taxon>Paniceae</taxon>
        <taxon>Panicinae</taxon>
        <taxon>Panicum</taxon>
        <taxon>Panicum sect. Hiantes</taxon>
    </lineage>
</organism>
<dbReference type="InterPro" id="IPR032675">
    <property type="entry name" value="LRR_dom_sf"/>
</dbReference>
<dbReference type="Pfam" id="PF23559">
    <property type="entry name" value="WHD_DRP"/>
    <property type="match status" value="1"/>
</dbReference>
<dbReference type="Pfam" id="PF00931">
    <property type="entry name" value="NB-ARC"/>
    <property type="match status" value="2"/>
</dbReference>
<evidence type="ECO:0000313" key="14">
    <source>
        <dbReference type="Proteomes" id="UP000823388"/>
    </source>
</evidence>
<dbReference type="Gene3D" id="1.20.5.4130">
    <property type="match status" value="1"/>
</dbReference>
<evidence type="ECO:0000256" key="5">
    <source>
        <dbReference type="ARBA" id="ARBA00022821"/>
    </source>
</evidence>
<comment type="caution">
    <text evidence="13">The sequence shown here is derived from an EMBL/GenBank/DDBJ whole genome shotgun (WGS) entry which is preliminary data.</text>
</comment>
<feature type="domain" description="NB-ARC" evidence="9">
    <location>
        <begin position="405"/>
        <end position="560"/>
    </location>
</feature>
<feature type="region of interest" description="Disordered" evidence="8">
    <location>
        <begin position="1117"/>
        <end position="1157"/>
    </location>
</feature>
<keyword evidence="6 7" id="KW-0175">Coiled coil</keyword>
<dbReference type="AlphaFoldDB" id="A0A8T0XQR1"/>
<keyword evidence="3" id="KW-0677">Repeat</keyword>